<protein>
    <recommendedName>
        <fullName evidence="1">5-oxoprolinase subunit A</fullName>
        <shortName evidence="1">5-OPase subunit A</shortName>
        <ecNumber evidence="1">3.5.2.9</ecNumber>
    </recommendedName>
    <alternativeName>
        <fullName evidence="1">5-oxoprolinase (ATP-hydrolyzing) subunit A</fullName>
    </alternativeName>
</protein>
<dbReference type="PANTHER" id="PTHR30292">
    <property type="entry name" value="UNCHARACTERIZED PROTEIN YBGL-RELATED"/>
    <property type="match status" value="1"/>
</dbReference>
<comment type="function">
    <text evidence="1">Catalyzes the cleavage of 5-oxoproline to form L-glutamate coupled to the hydrolysis of ATP to ADP and inorganic phosphate.</text>
</comment>
<organism evidence="2 3">
    <name type="scientific">Carboxydothermus pertinax</name>
    <dbReference type="NCBI Taxonomy" id="870242"/>
    <lineage>
        <taxon>Bacteria</taxon>
        <taxon>Bacillati</taxon>
        <taxon>Bacillota</taxon>
        <taxon>Clostridia</taxon>
        <taxon>Thermoanaerobacterales</taxon>
        <taxon>Thermoanaerobacteraceae</taxon>
        <taxon>Carboxydothermus</taxon>
    </lineage>
</organism>
<comment type="caution">
    <text evidence="2">The sequence shown here is derived from an EMBL/GenBank/DDBJ whole genome shotgun (WGS) entry which is preliminary data.</text>
</comment>
<dbReference type="NCBIfam" id="NF003814">
    <property type="entry name" value="PRK05406.1-3"/>
    <property type="match status" value="1"/>
</dbReference>
<dbReference type="HAMAP" id="MF_00691">
    <property type="entry name" value="PxpA"/>
    <property type="match status" value="1"/>
</dbReference>
<keyword evidence="3" id="KW-1185">Reference proteome</keyword>
<keyword evidence="1" id="KW-0547">Nucleotide-binding</keyword>
<name>A0A1L8CV34_9THEO</name>
<evidence type="ECO:0000313" key="2">
    <source>
        <dbReference type="EMBL" id="GAV22773.1"/>
    </source>
</evidence>
<dbReference type="InterPro" id="IPR005501">
    <property type="entry name" value="LamB/YcsF/PxpA-like"/>
</dbReference>
<dbReference type="Pfam" id="PF03746">
    <property type="entry name" value="LamB_YcsF"/>
    <property type="match status" value="1"/>
</dbReference>
<comment type="catalytic activity">
    <reaction evidence="1">
        <text>5-oxo-L-proline + ATP + 2 H2O = L-glutamate + ADP + phosphate + H(+)</text>
        <dbReference type="Rhea" id="RHEA:10348"/>
        <dbReference type="ChEBI" id="CHEBI:15377"/>
        <dbReference type="ChEBI" id="CHEBI:15378"/>
        <dbReference type="ChEBI" id="CHEBI:29985"/>
        <dbReference type="ChEBI" id="CHEBI:30616"/>
        <dbReference type="ChEBI" id="CHEBI:43474"/>
        <dbReference type="ChEBI" id="CHEBI:58402"/>
        <dbReference type="ChEBI" id="CHEBI:456216"/>
        <dbReference type="EC" id="3.5.2.9"/>
    </reaction>
</comment>
<dbReference type="STRING" id="870242.cpu_12830"/>
<dbReference type="PANTHER" id="PTHR30292:SF0">
    <property type="entry name" value="5-OXOPROLINASE SUBUNIT A"/>
    <property type="match status" value="1"/>
</dbReference>
<dbReference type="RefSeq" id="WP_075859236.1">
    <property type="nucleotide sequence ID" value="NZ_BDJK01000019.1"/>
</dbReference>
<dbReference type="InterPro" id="IPR011330">
    <property type="entry name" value="Glyco_hydro/deAcase_b/a-brl"/>
</dbReference>
<accession>A0A1L8CV34</accession>
<dbReference type="SUPFAM" id="SSF88713">
    <property type="entry name" value="Glycoside hydrolase/deacetylase"/>
    <property type="match status" value="1"/>
</dbReference>
<dbReference type="Proteomes" id="UP000187485">
    <property type="component" value="Unassembled WGS sequence"/>
</dbReference>
<dbReference type="CDD" id="cd10787">
    <property type="entry name" value="LamB_YcsF_like"/>
    <property type="match status" value="1"/>
</dbReference>
<dbReference type="EMBL" id="BDJK01000019">
    <property type="protein sequence ID" value="GAV22773.1"/>
    <property type="molecule type" value="Genomic_DNA"/>
</dbReference>
<dbReference type="GO" id="GO:0005975">
    <property type="term" value="P:carbohydrate metabolic process"/>
    <property type="evidence" value="ECO:0007669"/>
    <property type="project" value="InterPro"/>
</dbReference>
<dbReference type="NCBIfam" id="NF003816">
    <property type="entry name" value="PRK05406.1-5"/>
    <property type="match status" value="1"/>
</dbReference>
<comment type="subunit">
    <text evidence="1">Forms a complex composed of PxpA, PxpB and PxpC.</text>
</comment>
<dbReference type="GO" id="GO:0005524">
    <property type="term" value="F:ATP binding"/>
    <property type="evidence" value="ECO:0007669"/>
    <property type="project" value="UniProtKB-UniRule"/>
</dbReference>
<gene>
    <name evidence="1" type="primary">pxpA</name>
    <name evidence="2" type="ORF">cpu_12830</name>
</gene>
<proteinExistence type="inferred from homology"/>
<keyword evidence="1" id="KW-0378">Hydrolase</keyword>
<dbReference type="AlphaFoldDB" id="A0A1L8CV34"/>
<dbReference type="OrthoDB" id="9773478at2"/>
<dbReference type="GO" id="GO:0017168">
    <property type="term" value="F:5-oxoprolinase (ATP-hydrolyzing) activity"/>
    <property type="evidence" value="ECO:0007669"/>
    <property type="project" value="UniProtKB-UniRule"/>
</dbReference>
<sequence>MKYIDLNADIGESYGNFKIGEDEAILPLVSSINVALGFHAGDFMVMAECCKLAREYGVNLGAHPGYPDLWGFGRRSIPYTKEEITNMLLYQLGALSAFARAGGVKITHVKPHGALYNDAVVKLEVAEAVARAVKLFDPEVAIVTLPYGKLYEISGEMGLTVIREGFADRGYLPDGRLVPRSEARAKKSQEEAIAQALALAEGWVKAVDGSIIKAEVDTICIHGDNREAVKLAREIRQTLLKNDIYIQAWRKKRA</sequence>
<dbReference type="Gene3D" id="3.20.20.370">
    <property type="entry name" value="Glycoside hydrolase/deacetylase"/>
    <property type="match status" value="1"/>
</dbReference>
<keyword evidence="1" id="KW-0067">ATP-binding</keyword>
<evidence type="ECO:0000256" key="1">
    <source>
        <dbReference type="HAMAP-Rule" id="MF_00691"/>
    </source>
</evidence>
<comment type="similarity">
    <text evidence="1">Belongs to the LamB/PxpA family.</text>
</comment>
<evidence type="ECO:0000313" key="3">
    <source>
        <dbReference type="Proteomes" id="UP000187485"/>
    </source>
</evidence>
<dbReference type="EC" id="3.5.2.9" evidence="1"/>
<reference evidence="3" key="1">
    <citation type="submission" date="2016-12" db="EMBL/GenBank/DDBJ databases">
        <title>Draft Genome Sequences od Carboxydothermus pertinax and islandicus, Hydrogenogenic Carboxydotrophic Bacteria.</title>
        <authorList>
            <person name="Fukuyama Y."/>
            <person name="Ohmae K."/>
            <person name="Yoneda Y."/>
            <person name="Yoshida T."/>
            <person name="Sako Y."/>
        </authorList>
    </citation>
    <scope>NUCLEOTIDE SEQUENCE [LARGE SCALE GENOMIC DNA]</scope>
    <source>
        <strain evidence="3">Ug1</strain>
    </source>
</reference>